<dbReference type="STRING" id="521674.Plim_2001"/>
<gene>
    <name evidence="2" type="ordered locus">Plim_2001</name>
</gene>
<evidence type="ECO:0000313" key="3">
    <source>
        <dbReference type="Proteomes" id="UP000002220"/>
    </source>
</evidence>
<feature type="transmembrane region" description="Helical" evidence="1">
    <location>
        <begin position="299"/>
        <end position="321"/>
    </location>
</feature>
<keyword evidence="1" id="KW-1133">Transmembrane helix</keyword>
<reference evidence="2 3" key="1">
    <citation type="journal article" date="2010" name="Stand. Genomic Sci.">
        <title>Complete genome sequence of Planctomyces limnophilus type strain (Mu 290).</title>
        <authorList>
            <person name="Labutti K."/>
            <person name="Sikorski J."/>
            <person name="Schneider S."/>
            <person name="Nolan M."/>
            <person name="Lucas S."/>
            <person name="Glavina Del Rio T."/>
            <person name="Tice H."/>
            <person name="Cheng J.F."/>
            <person name="Goodwin L."/>
            <person name="Pitluck S."/>
            <person name="Liolios K."/>
            <person name="Ivanova N."/>
            <person name="Mavromatis K."/>
            <person name="Mikhailova N."/>
            <person name="Pati A."/>
            <person name="Chen A."/>
            <person name="Palaniappan K."/>
            <person name="Land M."/>
            <person name="Hauser L."/>
            <person name="Chang Y.J."/>
            <person name="Jeffries C.D."/>
            <person name="Tindall B.J."/>
            <person name="Rohde M."/>
            <person name="Goker M."/>
            <person name="Woyke T."/>
            <person name="Bristow J."/>
            <person name="Eisen J.A."/>
            <person name="Markowitz V."/>
            <person name="Hugenholtz P."/>
            <person name="Kyrpides N.C."/>
            <person name="Klenk H.P."/>
            <person name="Lapidus A."/>
        </authorList>
    </citation>
    <scope>NUCLEOTIDE SEQUENCE [LARGE SCALE GENOMIC DNA]</scope>
    <source>
        <strain evidence="3">ATCC 43296 / DSM 3776 / IFAM 1008 / 290</strain>
    </source>
</reference>
<evidence type="ECO:0000313" key="2">
    <source>
        <dbReference type="EMBL" id="ADG67831.1"/>
    </source>
</evidence>
<dbReference type="HOGENOM" id="CLU_659988_0_0_0"/>
<feature type="transmembrane region" description="Helical" evidence="1">
    <location>
        <begin position="184"/>
        <end position="205"/>
    </location>
</feature>
<organism evidence="2 3">
    <name type="scientific">Planctopirus limnophila (strain ATCC 43296 / DSM 3776 / IFAM 1008 / Mu 290)</name>
    <name type="common">Planctomyces limnophilus</name>
    <dbReference type="NCBI Taxonomy" id="521674"/>
    <lineage>
        <taxon>Bacteria</taxon>
        <taxon>Pseudomonadati</taxon>
        <taxon>Planctomycetota</taxon>
        <taxon>Planctomycetia</taxon>
        <taxon>Planctomycetales</taxon>
        <taxon>Planctomycetaceae</taxon>
        <taxon>Planctopirus</taxon>
    </lineage>
</organism>
<evidence type="ECO:0000256" key="1">
    <source>
        <dbReference type="SAM" id="Phobius"/>
    </source>
</evidence>
<feature type="transmembrane region" description="Helical" evidence="1">
    <location>
        <begin position="90"/>
        <end position="107"/>
    </location>
</feature>
<dbReference type="Proteomes" id="UP000002220">
    <property type="component" value="Chromosome"/>
</dbReference>
<accession>D5SYP9</accession>
<keyword evidence="3" id="KW-1185">Reference proteome</keyword>
<dbReference type="eggNOG" id="ENOG5030W5G">
    <property type="taxonomic scope" value="Bacteria"/>
</dbReference>
<sequence>MQTSSSATTSPSKGMAAGINIPDLLIRWVCCWWLLMILATWPLWWGVHEFPTIPYVPLIEKFSPWVDPVATMVLFIGLLAGVLFPNPKTWWCIPVLCSTCWLVLASQQRLQPWVWHSGLIVLSWLLFSPRTASRWWLVILTTIYICSGISKLDLAFAHELGPTLLGGLLQSLGLSAISRLWSPITWHTLSLALPAGELLVGILVAIPRTRTVGLILAMIMHGLLISALGPRGLNHSAGVLLWNISCAGIAFGLLVQHRQLRKSKRQSEPLLPKVESLQTPSRPLFSFPENVRHLVMGSLLWLPALLVLFELGAPWTGWAVYSMRSDKVALYLNEDDLQKLPPSLQKWVEPGLPEGPCADLDHLHRLALNHWTLTELKAPMPPQKSFSMAVIEHLIEVYALDSPLVALGHPSSRWSAVRTWSCQ</sequence>
<feature type="transmembrane region" description="Helical" evidence="1">
    <location>
        <begin position="113"/>
        <end position="128"/>
    </location>
</feature>
<feature type="transmembrane region" description="Helical" evidence="1">
    <location>
        <begin position="65"/>
        <end position="83"/>
    </location>
</feature>
<dbReference type="OrthoDB" id="239293at2"/>
<proteinExistence type="predicted"/>
<feature type="transmembrane region" description="Helical" evidence="1">
    <location>
        <begin position="25"/>
        <end position="45"/>
    </location>
</feature>
<protein>
    <submittedName>
        <fullName evidence="2">Uncharacterized protein</fullName>
    </submittedName>
</protein>
<keyword evidence="1" id="KW-0472">Membrane</keyword>
<name>D5SYP9_PLAL2</name>
<feature type="transmembrane region" description="Helical" evidence="1">
    <location>
        <begin position="135"/>
        <end position="157"/>
    </location>
</feature>
<keyword evidence="1" id="KW-0812">Transmembrane</keyword>
<dbReference type="KEGG" id="plm:Plim_2001"/>
<dbReference type="AlphaFoldDB" id="D5SYP9"/>
<feature type="transmembrane region" description="Helical" evidence="1">
    <location>
        <begin position="235"/>
        <end position="255"/>
    </location>
</feature>
<feature type="transmembrane region" description="Helical" evidence="1">
    <location>
        <begin position="212"/>
        <end position="229"/>
    </location>
</feature>
<dbReference type="RefSeq" id="WP_013110262.1">
    <property type="nucleotide sequence ID" value="NC_014148.1"/>
</dbReference>
<dbReference type="EMBL" id="CP001744">
    <property type="protein sequence ID" value="ADG67831.1"/>
    <property type="molecule type" value="Genomic_DNA"/>
</dbReference>